<protein>
    <submittedName>
        <fullName evidence="4">Hypothetical two-component system response regulator protein</fullName>
    </submittedName>
</protein>
<sequence length="141" mass="15568">MLLSKRHVEPRVLMIEDAEDIKELSRLTLESQACDVVAVETAEAALALLDAGRCFDLLFTDVHLEGLDGIAAANHVRDWQPQLPILVTSGMDEHAVLSRLREGIHFLPKPYDMSQLLDAIRLCFHHADDASLVTSPAISMA</sequence>
<dbReference type="eggNOG" id="COG0784">
    <property type="taxonomic scope" value="Bacteria"/>
</dbReference>
<reference evidence="4 5" key="1">
    <citation type="journal article" date="2009" name="BMC Genomics">
        <title>The complete genome sequence of Xanthomonas albilineans provides new insights into the reductive genome evolution of the xylem-limited Xanthomonadaceae.</title>
        <authorList>
            <person name="Pieretti I."/>
            <person name="Royer M."/>
            <person name="Barbe V."/>
            <person name="Carrere S."/>
            <person name="Koebnik R."/>
            <person name="Cociancich S."/>
            <person name="Couloux A."/>
            <person name="Darrasse A."/>
            <person name="Gouzy J."/>
            <person name="Jacques M.A."/>
            <person name="Lauber E."/>
            <person name="Manceau C."/>
            <person name="Mangenot S."/>
            <person name="Poussier S."/>
            <person name="Segurens B."/>
            <person name="Szurek B."/>
            <person name="Verdier V."/>
            <person name="Arlat M."/>
            <person name="Rott P."/>
        </authorList>
    </citation>
    <scope>NUCLEOTIDE SEQUENCE [LARGE SCALE GENOMIC DNA]</scope>
    <source>
        <strain evidence="5">GPE PC73 / CFBP 7063</strain>
    </source>
</reference>
<evidence type="ECO:0000313" key="5">
    <source>
        <dbReference type="Proteomes" id="UP000001890"/>
    </source>
</evidence>
<dbReference type="KEGG" id="xal:XALC_0012"/>
<dbReference type="SMART" id="SM00448">
    <property type="entry name" value="REC"/>
    <property type="match status" value="1"/>
</dbReference>
<evidence type="ECO:0000256" key="1">
    <source>
        <dbReference type="ARBA" id="ARBA00022553"/>
    </source>
</evidence>
<dbReference type="GeneID" id="57875386"/>
<dbReference type="PANTHER" id="PTHR44591">
    <property type="entry name" value="STRESS RESPONSE REGULATOR PROTEIN 1"/>
    <property type="match status" value="1"/>
</dbReference>
<dbReference type="InterPro" id="IPR011006">
    <property type="entry name" value="CheY-like_superfamily"/>
</dbReference>
<feature type="modified residue" description="4-aspartylphosphate" evidence="2">
    <location>
        <position position="61"/>
    </location>
</feature>
<dbReference type="InterPro" id="IPR050595">
    <property type="entry name" value="Bact_response_regulator"/>
</dbReference>
<evidence type="ECO:0000259" key="3">
    <source>
        <dbReference type="PROSITE" id="PS50110"/>
    </source>
</evidence>
<name>D2UF72_XANAP</name>
<evidence type="ECO:0000313" key="4">
    <source>
        <dbReference type="EMBL" id="CBA14558.1"/>
    </source>
</evidence>
<dbReference type="PATRIC" id="fig|29447.3.peg.12"/>
<accession>D2UF72</accession>
<gene>
    <name evidence="4" type="ordered locus">XALc_0012</name>
</gene>
<feature type="domain" description="Response regulatory" evidence="3">
    <location>
        <begin position="11"/>
        <end position="124"/>
    </location>
</feature>
<dbReference type="AlphaFoldDB" id="D2UF72"/>
<proteinExistence type="predicted"/>
<dbReference type="EMBL" id="FP565176">
    <property type="protein sequence ID" value="CBA14558.1"/>
    <property type="molecule type" value="Genomic_DNA"/>
</dbReference>
<dbReference type="Proteomes" id="UP000001890">
    <property type="component" value="Chromosome"/>
</dbReference>
<dbReference type="Pfam" id="PF00072">
    <property type="entry name" value="Response_reg"/>
    <property type="match status" value="1"/>
</dbReference>
<dbReference type="Gene3D" id="3.40.50.2300">
    <property type="match status" value="1"/>
</dbReference>
<organism evidence="4 5">
    <name type="scientific">Xanthomonas albilineans (strain GPE PC73 / CFBP 7063)</name>
    <dbReference type="NCBI Taxonomy" id="380358"/>
    <lineage>
        <taxon>Bacteria</taxon>
        <taxon>Pseudomonadati</taxon>
        <taxon>Pseudomonadota</taxon>
        <taxon>Gammaproteobacteria</taxon>
        <taxon>Lysobacterales</taxon>
        <taxon>Lysobacteraceae</taxon>
        <taxon>Xanthomonas</taxon>
    </lineage>
</organism>
<dbReference type="RefSeq" id="WP_012914577.1">
    <property type="nucleotide sequence ID" value="NC_013722.1"/>
</dbReference>
<dbReference type="InterPro" id="IPR001789">
    <property type="entry name" value="Sig_transdc_resp-reg_receiver"/>
</dbReference>
<dbReference type="OrthoDB" id="9802155at2"/>
<keyword evidence="1 2" id="KW-0597">Phosphoprotein</keyword>
<dbReference type="SUPFAM" id="SSF52172">
    <property type="entry name" value="CheY-like"/>
    <property type="match status" value="1"/>
</dbReference>
<evidence type="ECO:0000256" key="2">
    <source>
        <dbReference type="PROSITE-ProRule" id="PRU00169"/>
    </source>
</evidence>
<keyword evidence="5" id="KW-1185">Reference proteome</keyword>
<dbReference type="PANTHER" id="PTHR44591:SF21">
    <property type="entry name" value="TWO-COMPONENT RESPONSE REGULATOR"/>
    <property type="match status" value="1"/>
</dbReference>
<dbReference type="GO" id="GO:0000160">
    <property type="term" value="P:phosphorelay signal transduction system"/>
    <property type="evidence" value="ECO:0007669"/>
    <property type="project" value="InterPro"/>
</dbReference>
<dbReference type="STRING" id="380358.XALC_0012"/>
<dbReference type="PROSITE" id="PS50110">
    <property type="entry name" value="RESPONSE_REGULATORY"/>
    <property type="match status" value="1"/>
</dbReference>